<dbReference type="InterPro" id="IPR012347">
    <property type="entry name" value="Ferritin-like"/>
</dbReference>
<gene>
    <name evidence="3" type="ORF">DZF98_00430</name>
</gene>
<proteinExistence type="predicted"/>
<feature type="signal peptide" evidence="1">
    <location>
        <begin position="1"/>
        <end position="24"/>
    </location>
</feature>
<dbReference type="Gene3D" id="1.20.1260.10">
    <property type="match status" value="1"/>
</dbReference>
<dbReference type="PANTHER" id="PTHR36933">
    <property type="entry name" value="SLL0788 PROTEIN"/>
    <property type="match status" value="1"/>
</dbReference>
<dbReference type="Pfam" id="PF03713">
    <property type="entry name" value="DUF305"/>
    <property type="match status" value="1"/>
</dbReference>
<dbReference type="RefSeq" id="WP_119372132.1">
    <property type="nucleotide sequence ID" value="NZ_CP040792.1"/>
</dbReference>
<evidence type="ECO:0000313" key="4">
    <source>
        <dbReference type="Proteomes" id="UP000265355"/>
    </source>
</evidence>
<sequence>MTKKTTTITAGLVLTAALTLTGCATNDAGTTPETSSSAFADSSTSAQTNDADLAFVQMMAPHHEQAIEMSDSLLEKTGIRPEVTSLATGIKDAQVPEIEQLDAWAEQWGVEEMSGMDHDMDGMMSDSDMQELDGAEGTQAEEVFLNQMIEHHTGAIEMAQTEIDDGQNPDAIAMAEDIVRTQEDEISRMRTLLGS</sequence>
<dbReference type="Proteomes" id="UP000265355">
    <property type="component" value="Unassembled WGS sequence"/>
</dbReference>
<dbReference type="InterPro" id="IPR005183">
    <property type="entry name" value="DUF305_CopM-like"/>
</dbReference>
<name>A0ABX9N9B9_9MICO</name>
<dbReference type="EMBL" id="QWEE01000002">
    <property type="protein sequence ID" value="RII94771.1"/>
    <property type="molecule type" value="Genomic_DNA"/>
</dbReference>
<reference evidence="3 4" key="1">
    <citation type="submission" date="2018-08" db="EMBL/GenBank/DDBJ databases">
        <title>Genome Sequence of Clavibacter michiganensis Subspecies type strains, and the Atypical Peach-Colored Strains Isolated from Tomato.</title>
        <authorList>
            <person name="Osdaghi E."/>
            <person name="Portier P."/>
            <person name="Briand M."/>
            <person name="Jacques M.-A."/>
        </authorList>
    </citation>
    <scope>NUCLEOTIDE SEQUENCE [LARGE SCALE GENOMIC DNA]</scope>
    <source>
        <strain evidence="3 4">CFBP 8216</strain>
    </source>
</reference>
<accession>A0ABX9N9B9</accession>
<keyword evidence="4" id="KW-1185">Reference proteome</keyword>
<protein>
    <submittedName>
        <fullName evidence="3">DUF305 domain-containing protein</fullName>
    </submittedName>
</protein>
<comment type="caution">
    <text evidence="3">The sequence shown here is derived from an EMBL/GenBank/DDBJ whole genome shotgun (WGS) entry which is preliminary data.</text>
</comment>
<keyword evidence="1" id="KW-0732">Signal</keyword>
<evidence type="ECO:0000256" key="1">
    <source>
        <dbReference type="SAM" id="SignalP"/>
    </source>
</evidence>
<dbReference type="PANTHER" id="PTHR36933:SF1">
    <property type="entry name" value="SLL0788 PROTEIN"/>
    <property type="match status" value="1"/>
</dbReference>
<feature type="chain" id="PRO_5045109150" evidence="1">
    <location>
        <begin position="25"/>
        <end position="195"/>
    </location>
</feature>
<feature type="domain" description="DUF305" evidence="2">
    <location>
        <begin position="52"/>
        <end position="193"/>
    </location>
</feature>
<dbReference type="PROSITE" id="PS51257">
    <property type="entry name" value="PROKAR_LIPOPROTEIN"/>
    <property type="match status" value="1"/>
</dbReference>
<evidence type="ECO:0000313" key="3">
    <source>
        <dbReference type="EMBL" id="RII94771.1"/>
    </source>
</evidence>
<organism evidence="3 4">
    <name type="scientific">Clavibacter californiensis</name>
    <dbReference type="NCBI Taxonomy" id="1401995"/>
    <lineage>
        <taxon>Bacteria</taxon>
        <taxon>Bacillati</taxon>
        <taxon>Actinomycetota</taxon>
        <taxon>Actinomycetes</taxon>
        <taxon>Micrococcales</taxon>
        <taxon>Microbacteriaceae</taxon>
        <taxon>Clavibacter</taxon>
    </lineage>
</organism>
<evidence type="ECO:0000259" key="2">
    <source>
        <dbReference type="Pfam" id="PF03713"/>
    </source>
</evidence>